<evidence type="ECO:0000313" key="5">
    <source>
        <dbReference type="Proteomes" id="UP000008457"/>
    </source>
</evidence>
<evidence type="ECO:0000259" key="3">
    <source>
        <dbReference type="Pfam" id="PF05175"/>
    </source>
</evidence>
<name>F3ZYC5_MAHA5</name>
<organism evidence="4 5">
    <name type="scientific">Mahella australiensis (strain DSM 15567 / CIP 107919 / 50-1 BON)</name>
    <dbReference type="NCBI Taxonomy" id="697281"/>
    <lineage>
        <taxon>Bacteria</taxon>
        <taxon>Bacillati</taxon>
        <taxon>Bacillota</taxon>
        <taxon>Clostridia</taxon>
        <taxon>Thermoanaerobacterales</taxon>
        <taxon>Thermoanaerobacterales Family IV. Incertae Sedis</taxon>
        <taxon>Mahella</taxon>
    </lineage>
</organism>
<feature type="domain" description="Methyltransferase small" evidence="3">
    <location>
        <begin position="28"/>
        <end position="194"/>
    </location>
</feature>
<accession>F3ZYC5</accession>
<dbReference type="InterPro" id="IPR046977">
    <property type="entry name" value="RsmC/RlmG"/>
</dbReference>
<proteinExistence type="predicted"/>
<dbReference type="GO" id="GO:0052913">
    <property type="term" value="F:16S rRNA (guanine(966)-N(2))-methyltransferase activity"/>
    <property type="evidence" value="ECO:0007669"/>
    <property type="project" value="UniProtKB-EC"/>
</dbReference>
<dbReference type="InterPro" id="IPR007848">
    <property type="entry name" value="Small_mtfrase_dom"/>
</dbReference>
<dbReference type="CDD" id="cd02440">
    <property type="entry name" value="AdoMet_MTases"/>
    <property type="match status" value="1"/>
</dbReference>
<keyword evidence="1 4" id="KW-0489">Methyltransferase</keyword>
<keyword evidence="5" id="KW-1185">Reference proteome</keyword>
<evidence type="ECO:0000256" key="1">
    <source>
        <dbReference type="ARBA" id="ARBA00022603"/>
    </source>
</evidence>
<dbReference type="Pfam" id="PF05175">
    <property type="entry name" value="MTS"/>
    <property type="match status" value="1"/>
</dbReference>
<dbReference type="STRING" id="697281.Mahau_0434"/>
<evidence type="ECO:0000313" key="4">
    <source>
        <dbReference type="EMBL" id="AEE95650.1"/>
    </source>
</evidence>
<dbReference type="KEGG" id="mas:Mahau_0434"/>
<dbReference type="OrthoDB" id="9764961at2"/>
<dbReference type="InterPro" id="IPR029063">
    <property type="entry name" value="SAM-dependent_MTases_sf"/>
</dbReference>
<reference evidence="5" key="1">
    <citation type="submission" date="2010-11" db="EMBL/GenBank/DDBJ databases">
        <title>The complete genome of Mahella australiensis DSM 15567.</title>
        <authorList>
            <consortium name="US DOE Joint Genome Institute (JGI-PGF)"/>
            <person name="Lucas S."/>
            <person name="Copeland A."/>
            <person name="Lapidus A."/>
            <person name="Bruce D."/>
            <person name="Goodwin L."/>
            <person name="Pitluck S."/>
            <person name="Kyrpides N."/>
            <person name="Mavromatis K."/>
            <person name="Pagani I."/>
            <person name="Ivanova N."/>
            <person name="Teshima H."/>
            <person name="Brettin T."/>
            <person name="Detter J.C."/>
            <person name="Han C."/>
            <person name="Tapia R."/>
            <person name="Land M."/>
            <person name="Hauser L."/>
            <person name="Markowitz V."/>
            <person name="Cheng J.-F."/>
            <person name="Hugenholtz P."/>
            <person name="Woyke T."/>
            <person name="Wu D."/>
            <person name="Spring S."/>
            <person name="Pukall R."/>
            <person name="Steenblock K."/>
            <person name="Schneider S."/>
            <person name="Klenk H.-P."/>
            <person name="Eisen J.A."/>
        </authorList>
    </citation>
    <scope>NUCLEOTIDE SEQUENCE [LARGE SCALE GENOMIC DNA]</scope>
    <source>
        <strain evidence="5">DSM 15567 / CIP 107919 / 50-1 BON</strain>
    </source>
</reference>
<dbReference type="EMBL" id="CP002360">
    <property type="protein sequence ID" value="AEE95650.1"/>
    <property type="molecule type" value="Genomic_DNA"/>
</dbReference>
<dbReference type="eggNOG" id="COG2813">
    <property type="taxonomic scope" value="Bacteria"/>
</dbReference>
<dbReference type="Proteomes" id="UP000008457">
    <property type="component" value="Chromosome"/>
</dbReference>
<keyword evidence="2 4" id="KW-0808">Transferase</keyword>
<dbReference type="EC" id="2.1.1.171" evidence="4"/>
<sequence>MAEHYYSENPTSGHDIKRIRFDFKGCTLEFITDAGVFSRGKIDTGSSVLLNALPDRLSGRVLDMGCGYGAIGISIAKAYQDVEVVMVDINSRAVELAQGNIKLNSINNATVYQSDGFAQVEGLFDIIVSNPPIRAGKRVVYAIFEQCAIYLKSGGEFYVVIQKKQGAESAMAKLAEIYGNCEKVARDGGYWVLRCVNSYGN</sequence>
<dbReference type="HOGENOM" id="CLU_018398_7_2_9"/>
<dbReference type="Gene3D" id="3.40.50.150">
    <property type="entry name" value="Vaccinia Virus protein VP39"/>
    <property type="match status" value="1"/>
</dbReference>
<dbReference type="AlphaFoldDB" id="F3ZYC5"/>
<dbReference type="SUPFAM" id="SSF53335">
    <property type="entry name" value="S-adenosyl-L-methionine-dependent methyltransferases"/>
    <property type="match status" value="1"/>
</dbReference>
<gene>
    <name evidence="4" type="ordered locus">Mahau_0434</name>
</gene>
<dbReference type="PANTHER" id="PTHR47816:SF4">
    <property type="entry name" value="RIBOSOMAL RNA SMALL SUBUNIT METHYLTRANSFERASE C"/>
    <property type="match status" value="1"/>
</dbReference>
<protein>
    <submittedName>
        <fullName evidence="4">16S rRNA m(2)G 1207 methyltransferase</fullName>
        <ecNumber evidence="4">2.1.1.171</ecNumber>
    </submittedName>
</protein>
<reference evidence="4 5" key="2">
    <citation type="journal article" date="2011" name="Stand. Genomic Sci.">
        <title>Complete genome sequence of Mahella australiensis type strain (50-1 BON).</title>
        <authorList>
            <person name="Sikorski J."/>
            <person name="Teshima H."/>
            <person name="Nolan M."/>
            <person name="Lucas S."/>
            <person name="Hammon N."/>
            <person name="Deshpande S."/>
            <person name="Cheng J.F."/>
            <person name="Pitluck S."/>
            <person name="Liolios K."/>
            <person name="Pagani I."/>
            <person name="Ivanova N."/>
            <person name="Huntemann M."/>
            <person name="Mavromatis K."/>
            <person name="Ovchinikova G."/>
            <person name="Pati A."/>
            <person name="Tapia R."/>
            <person name="Han C."/>
            <person name="Goodwin L."/>
            <person name="Chen A."/>
            <person name="Palaniappan K."/>
            <person name="Land M."/>
            <person name="Hauser L."/>
            <person name="Ngatchou-Djao O.D."/>
            <person name="Rohde M."/>
            <person name="Pukall R."/>
            <person name="Spring S."/>
            <person name="Abt B."/>
            <person name="Goker M."/>
            <person name="Detter J.C."/>
            <person name="Woyke T."/>
            <person name="Bristow J."/>
            <person name="Markowitz V."/>
            <person name="Hugenholtz P."/>
            <person name="Eisen J.A."/>
            <person name="Kyrpides N.C."/>
            <person name="Klenk H.P."/>
            <person name="Lapidus A."/>
        </authorList>
    </citation>
    <scope>NUCLEOTIDE SEQUENCE [LARGE SCALE GENOMIC DNA]</scope>
    <source>
        <strain evidence="5">DSM 15567 / CIP 107919 / 50-1 BON</strain>
    </source>
</reference>
<dbReference type="RefSeq" id="WP_013780083.1">
    <property type="nucleotide sequence ID" value="NC_015520.1"/>
</dbReference>
<evidence type="ECO:0000256" key="2">
    <source>
        <dbReference type="ARBA" id="ARBA00022679"/>
    </source>
</evidence>
<dbReference type="PANTHER" id="PTHR47816">
    <property type="entry name" value="RIBOSOMAL RNA SMALL SUBUNIT METHYLTRANSFERASE C"/>
    <property type="match status" value="1"/>
</dbReference>